<protein>
    <submittedName>
        <fullName evidence="1">Uncharacterized protein</fullName>
    </submittedName>
</protein>
<proteinExistence type="predicted"/>
<evidence type="ECO:0000313" key="2">
    <source>
        <dbReference type="Proteomes" id="UP001163046"/>
    </source>
</evidence>
<keyword evidence="2" id="KW-1185">Reference proteome</keyword>
<dbReference type="AlphaFoldDB" id="A0A9X0CXQ0"/>
<organism evidence="1 2">
    <name type="scientific">Desmophyllum pertusum</name>
    <dbReference type="NCBI Taxonomy" id="174260"/>
    <lineage>
        <taxon>Eukaryota</taxon>
        <taxon>Metazoa</taxon>
        <taxon>Cnidaria</taxon>
        <taxon>Anthozoa</taxon>
        <taxon>Hexacorallia</taxon>
        <taxon>Scleractinia</taxon>
        <taxon>Caryophylliina</taxon>
        <taxon>Caryophylliidae</taxon>
        <taxon>Desmophyllum</taxon>
    </lineage>
</organism>
<gene>
    <name evidence="1" type="ORF">OS493_016643</name>
</gene>
<sequence>MACKEILTTGLRCWWPKRTVLCSFVYVKQSQNPIFQQIYQSEAGKHAELQMLKDRAFLSNLRTYGSPPKEVKEKNVKGLKDMHLAGIILETMTDEYWFDLFSWTVFGINPDHCRNRDNAMKTKLNTLKAVKAETAKDTASKAKEEK</sequence>
<dbReference type="Proteomes" id="UP001163046">
    <property type="component" value="Unassembled WGS sequence"/>
</dbReference>
<name>A0A9X0CXQ0_9CNID</name>
<comment type="caution">
    <text evidence="1">The sequence shown here is derived from an EMBL/GenBank/DDBJ whole genome shotgun (WGS) entry which is preliminary data.</text>
</comment>
<reference evidence="1" key="1">
    <citation type="submission" date="2023-01" db="EMBL/GenBank/DDBJ databases">
        <title>Genome assembly of the deep-sea coral Lophelia pertusa.</title>
        <authorList>
            <person name="Herrera S."/>
            <person name="Cordes E."/>
        </authorList>
    </citation>
    <scope>NUCLEOTIDE SEQUENCE</scope>
    <source>
        <strain evidence="1">USNM1676648</strain>
        <tissue evidence="1">Polyp</tissue>
    </source>
</reference>
<dbReference type="EMBL" id="MU826358">
    <property type="protein sequence ID" value="KAJ7379406.1"/>
    <property type="molecule type" value="Genomic_DNA"/>
</dbReference>
<evidence type="ECO:0000313" key="1">
    <source>
        <dbReference type="EMBL" id="KAJ7379406.1"/>
    </source>
</evidence>
<accession>A0A9X0CXQ0</accession>